<dbReference type="KEGG" id="sla:SERLADRAFT_479346"/>
<accession>F8PBN0</accession>
<organism>
    <name type="scientific">Serpula lacrymans var. lacrymans (strain S7.9)</name>
    <name type="common">Dry rot fungus</name>
    <dbReference type="NCBI Taxonomy" id="578457"/>
    <lineage>
        <taxon>Eukaryota</taxon>
        <taxon>Fungi</taxon>
        <taxon>Dikarya</taxon>
        <taxon>Basidiomycota</taxon>
        <taxon>Agaricomycotina</taxon>
        <taxon>Agaricomycetes</taxon>
        <taxon>Agaricomycetidae</taxon>
        <taxon>Boletales</taxon>
        <taxon>Coniophorineae</taxon>
        <taxon>Serpulaceae</taxon>
        <taxon>Serpula</taxon>
    </lineage>
</organism>
<dbReference type="AlphaFoldDB" id="F8PBN0"/>
<dbReference type="EMBL" id="GL945443">
    <property type="protein sequence ID" value="EGO19668.1"/>
    <property type="molecule type" value="Genomic_DNA"/>
</dbReference>
<proteinExistence type="predicted"/>
<name>F8PBN0_SERL9</name>
<dbReference type="RefSeq" id="XP_007323801.1">
    <property type="nucleotide sequence ID" value="XM_007323739.1"/>
</dbReference>
<evidence type="ECO:0000313" key="1">
    <source>
        <dbReference type="EMBL" id="EGO19668.1"/>
    </source>
</evidence>
<gene>
    <name evidence="1" type="ORF">SERLADRAFT_479346</name>
</gene>
<sequence length="220" mass="24787">MPSRPGKNASPEEREKYVQEAGKAIQAIAKKLGSSQGIVNHCLREQCVPMPRLTPNSYDYFRQFKILNTVLDHLILFEPSDADSREGHSTSCTGVAMSDCLSMWGMKDPFEPVFSAQRARGVQFITFVLTWPGYKGLHMDWRFEISIQSVPTRDKLAYIIAGQFRDFIEAVDKGRYQAEDDNLHWTVGNGGYNLGHMKLSALWNAADGLWAANVRVVDEV</sequence>
<dbReference type="GeneID" id="18821336"/>
<protein>
    <submittedName>
        <fullName evidence="1">Uncharacterized protein</fullName>
    </submittedName>
</protein>
<dbReference type="Proteomes" id="UP000008064">
    <property type="component" value="Unassembled WGS sequence"/>
</dbReference>
<dbReference type="HOGENOM" id="CLU_1256706_0_0_1"/>
<reference evidence="1" key="1">
    <citation type="submission" date="2011-04" db="EMBL/GenBank/DDBJ databases">
        <title>Evolution of plant cell wall degrading machinery underlies the functional diversity of forest fungi.</title>
        <authorList>
            <consortium name="US DOE Joint Genome Institute (JGI-PGF)"/>
            <person name="Eastwood D.C."/>
            <person name="Floudas D."/>
            <person name="Binder M."/>
            <person name="Majcherczyk A."/>
            <person name="Schneider P."/>
            <person name="Aerts A."/>
            <person name="Asiegbu F.O."/>
            <person name="Baker S.E."/>
            <person name="Barry K."/>
            <person name="Bendiksby M."/>
            <person name="Blumentritt M."/>
            <person name="Coutinho P.M."/>
            <person name="Cullen D."/>
            <person name="Cullen D."/>
            <person name="Gathman A."/>
            <person name="Goodell B."/>
            <person name="Henrissat B."/>
            <person name="Ihrmark K."/>
            <person name="Kauserud H."/>
            <person name="Kohler A."/>
            <person name="LaButti K."/>
            <person name="Lapidus A."/>
            <person name="Lavin J.L."/>
            <person name="Lee Y.-H."/>
            <person name="Lindquist E."/>
            <person name="Lilly W."/>
            <person name="Lucas S."/>
            <person name="Morin E."/>
            <person name="Murat C."/>
            <person name="Oguiza J.A."/>
            <person name="Park J."/>
            <person name="Pisabarro A.G."/>
            <person name="Riley R."/>
            <person name="Rosling A."/>
            <person name="Salamov A."/>
            <person name="Schmidt O."/>
            <person name="Schmutz J."/>
            <person name="Skrede I."/>
            <person name="Stenlid J."/>
            <person name="Wiebenga A."/>
            <person name="Xie X."/>
            <person name="Kues U."/>
            <person name="Hibbett D.S."/>
            <person name="Hoffmeister D."/>
            <person name="Hogberg N."/>
            <person name="Martin F."/>
            <person name="Grigoriev I.V."/>
            <person name="Watkinson S.C."/>
        </authorList>
    </citation>
    <scope>NUCLEOTIDE SEQUENCE</scope>
    <source>
        <strain evidence="1">S7.9</strain>
    </source>
</reference>